<dbReference type="EC" id="2.7.7.102" evidence="3"/>
<dbReference type="InterPro" id="IPR044917">
    <property type="entry name" value="PRIMPOL"/>
</dbReference>
<comment type="catalytic activity">
    <reaction evidence="4">
        <text>DNA(n) + a 2'-deoxyribonucleoside 5'-triphosphate = DNA(n+1) + diphosphate</text>
        <dbReference type="Rhea" id="RHEA:22508"/>
        <dbReference type="Rhea" id="RHEA-COMP:17339"/>
        <dbReference type="Rhea" id="RHEA-COMP:17340"/>
        <dbReference type="ChEBI" id="CHEBI:33019"/>
        <dbReference type="ChEBI" id="CHEBI:61560"/>
        <dbReference type="ChEBI" id="CHEBI:173112"/>
        <dbReference type="EC" id="2.7.7.7"/>
    </reaction>
    <physiologicalReaction direction="left-to-right" evidence="4">
        <dbReference type="Rhea" id="RHEA:22509"/>
    </physiologicalReaction>
</comment>
<comment type="caution">
    <text evidence="5">The sequence shown here is derived from an EMBL/GenBank/DDBJ whole genome shotgun (WGS) entry which is preliminary data.</text>
</comment>
<evidence type="ECO:0000256" key="4">
    <source>
        <dbReference type="ARBA" id="ARBA00047303"/>
    </source>
</evidence>
<organism evidence="5 6">
    <name type="scientific">Stephanodiscus triporus</name>
    <dbReference type="NCBI Taxonomy" id="2934178"/>
    <lineage>
        <taxon>Eukaryota</taxon>
        <taxon>Sar</taxon>
        <taxon>Stramenopiles</taxon>
        <taxon>Ochrophyta</taxon>
        <taxon>Bacillariophyta</taxon>
        <taxon>Coscinodiscophyceae</taxon>
        <taxon>Thalassiosirophycidae</taxon>
        <taxon>Stephanodiscales</taxon>
        <taxon>Stephanodiscaceae</taxon>
        <taxon>Stephanodiscus</taxon>
    </lineage>
</organism>
<reference evidence="5 6" key="1">
    <citation type="submission" date="2024-10" db="EMBL/GenBank/DDBJ databases">
        <title>Updated reference genomes for cyclostephanoid diatoms.</title>
        <authorList>
            <person name="Roberts W.R."/>
            <person name="Alverson A.J."/>
        </authorList>
    </citation>
    <scope>NUCLEOTIDE SEQUENCE [LARGE SCALE GENOMIC DNA]</scope>
    <source>
        <strain evidence="5 6">AJA276-08</strain>
    </source>
</reference>
<evidence type="ECO:0000313" key="5">
    <source>
        <dbReference type="EMBL" id="KAL3781233.1"/>
    </source>
</evidence>
<keyword evidence="6" id="KW-1185">Reference proteome</keyword>
<dbReference type="Pfam" id="PF03121">
    <property type="entry name" value="Herpes_UL52"/>
    <property type="match status" value="1"/>
</dbReference>
<dbReference type="AlphaFoldDB" id="A0ABD3P196"/>
<dbReference type="PANTHER" id="PTHR31399">
    <property type="entry name" value="DNA-DIRECTED PRIMASE / POLYMERASE PROTEIN"/>
    <property type="match status" value="1"/>
</dbReference>
<gene>
    <name evidence="5" type="ORF">ACHAW5_000548</name>
</gene>
<evidence type="ECO:0000256" key="3">
    <source>
        <dbReference type="ARBA" id="ARBA00044768"/>
    </source>
</evidence>
<dbReference type="Proteomes" id="UP001530315">
    <property type="component" value="Unassembled WGS sequence"/>
</dbReference>
<comment type="catalytic activity">
    <reaction evidence="2">
        <text>ssDNA + n NTP = ssDNA/pppN(pN)n-1 hybrid + (n-1) diphosphate.</text>
        <dbReference type="EC" id="2.7.7.102"/>
    </reaction>
</comment>
<dbReference type="EMBL" id="JALLAZ020001077">
    <property type="protein sequence ID" value="KAL3781233.1"/>
    <property type="molecule type" value="Genomic_DNA"/>
</dbReference>
<evidence type="ECO:0000256" key="2">
    <source>
        <dbReference type="ARBA" id="ARBA00044677"/>
    </source>
</evidence>
<evidence type="ECO:0000256" key="1">
    <source>
        <dbReference type="ARBA" id="ARBA00026139"/>
    </source>
</evidence>
<sequence>MEPRLFAMETSVGGRRRYLSGHLGRFVDRYWRECDVESRHYYELIREGSPCRLYFDLEFAKRPNPDLTPAVTERVLDELFDELVREFRIVYNIEVSSDRSSLVDLDSSTSAKFSRHWILHLPGGALFPDARDAGVFVRGFVRRLEEERGSGELRSRGRGLLADYLLVHADEADDIGGGRGGGWGRRLVHFVDTGVYTRNRIFRLLGSTKFGKTPVAALRIADANRYPFPLGFDNSKFYKPAMTSGGGGRRAPPRRDDDGVAVADDDHDFEAFCDSLSWDDHADAMAATLIVPADVSRMGCPILIDPRDHGCSDDGRLRRLRPPSDASRFPRTTAPSYGASPFPKLEGWIVRTLGRRKGLIGSITTWSVGAQRPFPRTVCFNMKDNRFCDNIGRAHKSNNITWNVNLCDRVCWQGCHDPECKGYRGEPIDLPEEVNVEIDDYFFEYELSSLNEDDVVVKRENQQTAHDGDGEFDDAILEAAMRQLDLSSICQSKDGVQASSSSISAICEPCLGPKSGNADVGTRVEYVNANSNTPLSESLLYGDDDEEFDDVLLENALRQLDLSSICKQGCKGSTISEPLSGLKNGNVEVNNPFAKKKRQMRQCK</sequence>
<accession>A0ABD3P196</accession>
<evidence type="ECO:0000313" key="6">
    <source>
        <dbReference type="Proteomes" id="UP001530315"/>
    </source>
</evidence>
<proteinExistence type="predicted"/>
<dbReference type="GO" id="GO:0003887">
    <property type="term" value="F:DNA-directed DNA polymerase activity"/>
    <property type="evidence" value="ECO:0007669"/>
    <property type="project" value="UniProtKB-EC"/>
</dbReference>
<dbReference type="PANTHER" id="PTHR31399:SF0">
    <property type="entry name" value="DNA-DIRECTED PRIMASE_POLYMERASE PROTEIN"/>
    <property type="match status" value="1"/>
</dbReference>
<name>A0ABD3P196_9STRA</name>
<protein>
    <recommendedName>
        <fullName evidence="1">DNA-directed primase/polymerase protein</fullName>
        <ecNumber evidence="3">2.7.7.102</ecNumber>
    </recommendedName>
</protein>